<dbReference type="PANTHER" id="PTHR11384">
    <property type="entry name" value="ATP-BINDING CASSETTE, SUB-FAMILY D MEMBER"/>
    <property type="match status" value="1"/>
</dbReference>
<accession>A0ABN9R903</accession>
<protein>
    <recommendedName>
        <fullName evidence="14">ATP-dependent transporter ycf16</fullName>
    </recommendedName>
</protein>
<feature type="compositionally biased region" description="Basic and acidic residues" evidence="8">
    <location>
        <begin position="1"/>
        <end position="13"/>
    </location>
</feature>
<keyword evidence="5" id="KW-0067">ATP-binding</keyword>
<evidence type="ECO:0000256" key="3">
    <source>
        <dbReference type="ARBA" id="ARBA00022692"/>
    </source>
</evidence>
<dbReference type="InterPro" id="IPR003439">
    <property type="entry name" value="ABC_transporter-like_ATP-bd"/>
</dbReference>
<feature type="transmembrane region" description="Helical" evidence="9">
    <location>
        <begin position="321"/>
        <end position="343"/>
    </location>
</feature>
<evidence type="ECO:0000259" key="10">
    <source>
        <dbReference type="PROSITE" id="PS50893"/>
    </source>
</evidence>
<evidence type="ECO:0000256" key="7">
    <source>
        <dbReference type="ARBA" id="ARBA00023136"/>
    </source>
</evidence>
<evidence type="ECO:0000256" key="5">
    <source>
        <dbReference type="ARBA" id="ARBA00022840"/>
    </source>
</evidence>
<evidence type="ECO:0000256" key="1">
    <source>
        <dbReference type="ARBA" id="ARBA00008575"/>
    </source>
</evidence>
<organism evidence="12 13">
    <name type="scientific">Prorocentrum cordatum</name>
    <dbReference type="NCBI Taxonomy" id="2364126"/>
    <lineage>
        <taxon>Eukaryota</taxon>
        <taxon>Sar</taxon>
        <taxon>Alveolata</taxon>
        <taxon>Dinophyceae</taxon>
        <taxon>Prorocentrales</taxon>
        <taxon>Prorocentraceae</taxon>
        <taxon>Prorocentrum</taxon>
    </lineage>
</organism>
<dbReference type="SUPFAM" id="SSF52540">
    <property type="entry name" value="P-loop containing nucleoside triphosphate hydrolases"/>
    <property type="match status" value="1"/>
</dbReference>
<keyword evidence="2" id="KW-0813">Transport</keyword>
<feature type="transmembrane region" description="Helical" evidence="9">
    <location>
        <begin position="355"/>
        <end position="376"/>
    </location>
</feature>
<evidence type="ECO:0000256" key="8">
    <source>
        <dbReference type="SAM" id="MobiDB-lite"/>
    </source>
</evidence>
<dbReference type="SMART" id="SM00382">
    <property type="entry name" value="AAA"/>
    <property type="match status" value="1"/>
</dbReference>
<evidence type="ECO:0000256" key="2">
    <source>
        <dbReference type="ARBA" id="ARBA00022448"/>
    </source>
</evidence>
<dbReference type="InterPro" id="IPR036640">
    <property type="entry name" value="ABC1_TM_sf"/>
</dbReference>
<dbReference type="InterPro" id="IPR050835">
    <property type="entry name" value="ABC_transporter_sub-D"/>
</dbReference>
<dbReference type="InterPro" id="IPR027417">
    <property type="entry name" value="P-loop_NTPase"/>
</dbReference>
<keyword evidence="7 9" id="KW-0472">Membrane</keyword>
<feature type="transmembrane region" description="Helical" evidence="9">
    <location>
        <begin position="441"/>
        <end position="465"/>
    </location>
</feature>
<dbReference type="PANTHER" id="PTHR11384:SF59">
    <property type="entry name" value="LYSOSOMAL COBALAMIN TRANSPORTER ABCD4"/>
    <property type="match status" value="1"/>
</dbReference>
<name>A0ABN9R903_9DINO</name>
<dbReference type="PROSITE" id="PS50893">
    <property type="entry name" value="ABC_TRANSPORTER_2"/>
    <property type="match status" value="1"/>
</dbReference>
<keyword evidence="6 9" id="KW-1133">Transmembrane helix</keyword>
<dbReference type="PROSITE" id="PS00211">
    <property type="entry name" value="ABC_TRANSPORTER_1"/>
    <property type="match status" value="1"/>
</dbReference>
<feature type="transmembrane region" description="Helical" evidence="9">
    <location>
        <begin position="240"/>
        <end position="259"/>
    </location>
</feature>
<dbReference type="SUPFAM" id="SSF90123">
    <property type="entry name" value="ABC transporter transmembrane region"/>
    <property type="match status" value="1"/>
</dbReference>
<dbReference type="Proteomes" id="UP001189429">
    <property type="component" value="Unassembled WGS sequence"/>
</dbReference>
<feature type="domain" description="ABC transmembrane type-1" evidence="11">
    <location>
        <begin position="305"/>
        <end position="500"/>
    </location>
</feature>
<feature type="domain" description="ABC transporter" evidence="10">
    <location>
        <begin position="546"/>
        <end position="754"/>
    </location>
</feature>
<keyword evidence="3 9" id="KW-0812">Transmembrane</keyword>
<reference evidence="12" key="1">
    <citation type="submission" date="2023-10" db="EMBL/GenBank/DDBJ databases">
        <authorList>
            <person name="Chen Y."/>
            <person name="Shah S."/>
            <person name="Dougan E. K."/>
            <person name="Thang M."/>
            <person name="Chan C."/>
        </authorList>
    </citation>
    <scope>NUCLEOTIDE SEQUENCE [LARGE SCALE GENOMIC DNA]</scope>
</reference>
<dbReference type="InterPro" id="IPR011527">
    <property type="entry name" value="ABC1_TM_dom"/>
</dbReference>
<dbReference type="PROSITE" id="PS50929">
    <property type="entry name" value="ABC_TM1F"/>
    <property type="match status" value="1"/>
</dbReference>
<evidence type="ECO:0000256" key="6">
    <source>
        <dbReference type="ARBA" id="ARBA00022989"/>
    </source>
</evidence>
<evidence type="ECO:0000256" key="4">
    <source>
        <dbReference type="ARBA" id="ARBA00022741"/>
    </source>
</evidence>
<comment type="similarity">
    <text evidence="1">Belongs to the ABC transporter superfamily. ABCD family. Peroxisomal fatty acyl CoA transporter (TC 3.A.1.203) subfamily.</text>
</comment>
<comment type="caution">
    <text evidence="12">The sequence shown here is derived from an EMBL/GenBank/DDBJ whole genome shotgun (WGS) entry which is preliminary data.</text>
</comment>
<evidence type="ECO:0000313" key="12">
    <source>
        <dbReference type="EMBL" id="CAK0815366.1"/>
    </source>
</evidence>
<dbReference type="EMBL" id="CAUYUJ010005892">
    <property type="protein sequence ID" value="CAK0815366.1"/>
    <property type="molecule type" value="Genomic_DNA"/>
</dbReference>
<dbReference type="Gene3D" id="1.20.1560.10">
    <property type="entry name" value="ABC transporter type 1, transmembrane domain"/>
    <property type="match status" value="1"/>
</dbReference>
<dbReference type="Gene3D" id="3.40.50.300">
    <property type="entry name" value="P-loop containing nucleotide triphosphate hydrolases"/>
    <property type="match status" value="1"/>
</dbReference>
<keyword evidence="4" id="KW-0547">Nucleotide-binding</keyword>
<feature type="transmembrane region" description="Helical" evidence="9">
    <location>
        <begin position="198"/>
        <end position="220"/>
    </location>
</feature>
<proteinExistence type="inferred from homology"/>
<evidence type="ECO:0000256" key="9">
    <source>
        <dbReference type="SAM" id="Phobius"/>
    </source>
</evidence>
<gene>
    <name evidence="12" type="ORF">PCOR1329_LOCUS18682</name>
</gene>
<feature type="region of interest" description="Disordered" evidence="8">
    <location>
        <begin position="1"/>
        <end position="24"/>
    </location>
</feature>
<evidence type="ECO:0008006" key="14">
    <source>
        <dbReference type="Google" id="ProtNLM"/>
    </source>
</evidence>
<dbReference type="InterPro" id="IPR017871">
    <property type="entry name" value="ABC_transporter-like_CS"/>
</dbReference>
<dbReference type="Pfam" id="PF00005">
    <property type="entry name" value="ABC_tran"/>
    <property type="match status" value="1"/>
</dbReference>
<dbReference type="InterPro" id="IPR003593">
    <property type="entry name" value="AAA+_ATPase"/>
</dbReference>
<sequence>MDHGPQSSWRRETPSLGPEAVNKTTRDAANTCLGEGKEGALHASRGSARPCLRRGFGRAHVMPASWGDPPPLPLPIIGQSALHSLREASAALALQRRTTAAAAAAAQQRQHTGAPGSSQDVGVTLDDMRPVFYALAPLTLLCFGFFEYSHRRWSDVDFDTPMELPPEKSTRLDGMFRGIWPLVKPYALWNQQRHRGQAYVAVLLVLAGAALLISFTLNIWQGEFWNAFEDKDVAAFWHIMRAYVAIVITWVVVGTYTGYIRQMLEIDWRTFMTKRLQRDWLTGQAFYRMQLDQRSQKSVMDNPDQRIQEDVAMFVSTSLQLGFGLVSTVGQLVIFLPLLLMLSPSYAFGVVYLPGWLVFIALGYSLVGSFAAHFIGQELIRLGFARQRYEADFRYHVVQIRDSAEAIALYGSEEVEMNILNSRFEGVRRVFWELMLYQKRLGFFSSFYFITGWMFPFIVLAPSFFAGEITMGHLFQISSALGQIRDSFDWFISTYPMLADFRATSDRLLSFEEQIREARGSGGKLEPLHSMGLSEAPAGAPAALEVRGAQLSLPGSDRPLWSGASLRVEAGEGVLLSAPEGTGKSTFFRALAGVWPYVTGGAVRMEESLFVPQRSYIPQGSLRQAVAYPRDPRTVGDEAMLEALRAVRLEALAPDGDLGVEKNWALVLSGGEQQRVAFARVLLAKPRLVCLDEAASQVGEEGTRDLYAALRRELPDGAAFISISHEVTLMRPLHDTHYTAEMDPETKGFHWQKVS</sequence>
<evidence type="ECO:0000313" key="13">
    <source>
        <dbReference type="Proteomes" id="UP001189429"/>
    </source>
</evidence>
<evidence type="ECO:0000259" key="11">
    <source>
        <dbReference type="PROSITE" id="PS50929"/>
    </source>
</evidence>
<keyword evidence="13" id="KW-1185">Reference proteome</keyword>
<dbReference type="Pfam" id="PF06472">
    <property type="entry name" value="ABC_membrane_2"/>
    <property type="match status" value="1"/>
</dbReference>